<accession>A0ABS3CDD7</accession>
<feature type="transmembrane region" description="Helical" evidence="1">
    <location>
        <begin position="116"/>
        <end position="134"/>
    </location>
</feature>
<evidence type="ECO:0000256" key="1">
    <source>
        <dbReference type="SAM" id="Phobius"/>
    </source>
</evidence>
<dbReference type="EMBL" id="JAFKCU010000001">
    <property type="protein sequence ID" value="MBN7815123.1"/>
    <property type="molecule type" value="Genomic_DNA"/>
</dbReference>
<evidence type="ECO:0000313" key="2">
    <source>
        <dbReference type="EMBL" id="MBN7815123.1"/>
    </source>
</evidence>
<evidence type="ECO:0000313" key="3">
    <source>
        <dbReference type="Proteomes" id="UP000664480"/>
    </source>
</evidence>
<name>A0ABS3CDD7_9BACT</name>
<comment type="caution">
    <text evidence="2">The sequence shown here is derived from an EMBL/GenBank/DDBJ whole genome shotgun (WGS) entry which is preliminary data.</text>
</comment>
<keyword evidence="3" id="KW-1185">Reference proteome</keyword>
<sequence>MPIPTLSFKSSFEENPKLAKPANKLRTLLASIEKKDIPASVESEINEIISGVNNFPGPDPLLIKQISSAQTAILKLLEKELGIYPKNHFQTQWLPIGMAAFGIPMGVAFGTAMGNLAFLGIGLPLGMAIGIAIGNSKDKEAAAKGKQLDWPSE</sequence>
<dbReference type="RefSeq" id="WP_206585752.1">
    <property type="nucleotide sequence ID" value="NZ_JAFKCU010000001.1"/>
</dbReference>
<keyword evidence="1" id="KW-0472">Membrane</keyword>
<organism evidence="2 3">
    <name type="scientific">Algoriphagus pacificus</name>
    <dbReference type="NCBI Taxonomy" id="2811234"/>
    <lineage>
        <taxon>Bacteria</taxon>
        <taxon>Pseudomonadati</taxon>
        <taxon>Bacteroidota</taxon>
        <taxon>Cytophagia</taxon>
        <taxon>Cytophagales</taxon>
        <taxon>Cyclobacteriaceae</taxon>
        <taxon>Algoriphagus</taxon>
    </lineage>
</organism>
<dbReference type="Proteomes" id="UP000664480">
    <property type="component" value="Unassembled WGS sequence"/>
</dbReference>
<proteinExistence type="predicted"/>
<reference evidence="2 3" key="1">
    <citation type="submission" date="2021-03" db="EMBL/GenBank/DDBJ databases">
        <title>novel species isolated from a fishpond in China.</title>
        <authorList>
            <person name="Lu H."/>
            <person name="Cai Z."/>
        </authorList>
    </citation>
    <scope>NUCLEOTIDE SEQUENCE [LARGE SCALE GENOMIC DNA]</scope>
    <source>
        <strain evidence="2 3">YJ13C</strain>
    </source>
</reference>
<evidence type="ECO:0008006" key="4">
    <source>
        <dbReference type="Google" id="ProtNLM"/>
    </source>
</evidence>
<keyword evidence="1" id="KW-0812">Transmembrane</keyword>
<protein>
    <recommendedName>
        <fullName evidence="4">Glycine zipper family protein</fullName>
    </recommendedName>
</protein>
<keyword evidence="1" id="KW-1133">Transmembrane helix</keyword>
<gene>
    <name evidence="2" type="ORF">J0A69_06780</name>
</gene>